<organism evidence="1 2">
    <name type="scientific">Paenibacillus whitsoniae</name>
    <dbReference type="NCBI Taxonomy" id="2496558"/>
    <lineage>
        <taxon>Bacteria</taxon>
        <taxon>Bacillati</taxon>
        <taxon>Bacillota</taxon>
        <taxon>Bacilli</taxon>
        <taxon>Bacillales</taxon>
        <taxon>Paenibacillaceae</taxon>
        <taxon>Paenibacillus</taxon>
    </lineage>
</organism>
<name>A0A3S0CVU0_9BACL</name>
<sequence>MAQLRLTDNFKEKLAELDSQSRKAIQKALRIMLDNPRHPSVRTKKMEGHDHIFEASANMDIRMTFHYEKPDTIVLRNCGHHDEALRNP</sequence>
<dbReference type="EMBL" id="RXHU01000024">
    <property type="protein sequence ID" value="RTE09942.1"/>
    <property type="molecule type" value="Genomic_DNA"/>
</dbReference>
<evidence type="ECO:0000313" key="1">
    <source>
        <dbReference type="EMBL" id="RTE09942.1"/>
    </source>
</evidence>
<dbReference type="RefSeq" id="WP_126140988.1">
    <property type="nucleotide sequence ID" value="NZ_RXHU01000024.1"/>
</dbReference>
<dbReference type="InterPro" id="IPR035093">
    <property type="entry name" value="RelE/ParE_toxin_dom_sf"/>
</dbReference>
<comment type="caution">
    <text evidence="1">The sequence shown here is derived from an EMBL/GenBank/DDBJ whole genome shotgun (WGS) entry which is preliminary data.</text>
</comment>
<dbReference type="AlphaFoldDB" id="A0A3S0CVU0"/>
<protein>
    <submittedName>
        <fullName evidence="1">Cytotoxin</fullName>
    </submittedName>
</protein>
<dbReference type="SUPFAM" id="SSF143011">
    <property type="entry name" value="RelE-like"/>
    <property type="match status" value="1"/>
</dbReference>
<accession>A0A3S0CVU0</accession>
<reference evidence="1 2" key="1">
    <citation type="submission" date="2018-12" db="EMBL/GenBank/DDBJ databases">
        <title>Bacillus ochoae sp. nov., Paenibacillus whitsoniae sp. nov., Paenibacillus spiritus sp. nov. Isolated from the Mars Exploration Rover during spacecraft assembly.</title>
        <authorList>
            <person name="Seuylemezian A."/>
            <person name="Vaishampayan P."/>
        </authorList>
    </citation>
    <scope>NUCLEOTIDE SEQUENCE [LARGE SCALE GENOMIC DNA]</scope>
    <source>
        <strain evidence="1 2">MER 54</strain>
    </source>
</reference>
<keyword evidence="2" id="KW-1185">Reference proteome</keyword>
<dbReference type="OrthoDB" id="5521312at2"/>
<dbReference type="Gene3D" id="3.30.2310.20">
    <property type="entry name" value="RelE-like"/>
    <property type="match status" value="1"/>
</dbReference>
<proteinExistence type="predicted"/>
<gene>
    <name evidence="1" type="ORF">EJQ19_09585</name>
</gene>
<dbReference type="Proteomes" id="UP000276128">
    <property type="component" value="Unassembled WGS sequence"/>
</dbReference>
<evidence type="ECO:0000313" key="2">
    <source>
        <dbReference type="Proteomes" id="UP000276128"/>
    </source>
</evidence>